<dbReference type="CDD" id="cd00882">
    <property type="entry name" value="Ras_like_GTPase"/>
    <property type="match status" value="1"/>
</dbReference>
<organism evidence="2 3">
    <name type="scientific">Dethiosulfovibrio peptidovorans DSM 11002</name>
    <dbReference type="NCBI Taxonomy" id="469381"/>
    <lineage>
        <taxon>Bacteria</taxon>
        <taxon>Thermotogati</taxon>
        <taxon>Synergistota</taxon>
        <taxon>Synergistia</taxon>
        <taxon>Synergistales</taxon>
        <taxon>Dethiosulfovibrionaceae</taxon>
        <taxon>Dethiosulfovibrio</taxon>
    </lineage>
</organism>
<evidence type="ECO:0000313" key="3">
    <source>
        <dbReference type="Proteomes" id="UP000006427"/>
    </source>
</evidence>
<dbReference type="RefSeq" id="WP_005661358.1">
    <property type="nucleotide sequence ID" value="NZ_ABTR02000001.1"/>
</dbReference>
<keyword evidence="1" id="KW-0547">Nucleotide-binding</keyword>
<comment type="similarity">
    <text evidence="1">Belongs to the EutP/PduV family.</text>
</comment>
<dbReference type="OrthoDB" id="6179at2"/>
<dbReference type="AlphaFoldDB" id="D2Z8G2"/>
<dbReference type="SUPFAM" id="SSF52540">
    <property type="entry name" value="P-loop containing nucleoside triphosphate hydrolases"/>
    <property type="match status" value="1"/>
</dbReference>
<protein>
    <submittedName>
        <fullName evidence="2">Ethanolamine utilization protein-like protein</fullName>
    </submittedName>
</protein>
<name>D2Z8G2_9BACT</name>
<dbReference type="PANTHER" id="PTHR40453">
    <property type="entry name" value="PROTEIN YOEF"/>
    <property type="match status" value="1"/>
</dbReference>
<dbReference type="eggNOG" id="COG4917">
    <property type="taxonomic scope" value="Bacteria"/>
</dbReference>
<dbReference type="EMBL" id="ABTR02000001">
    <property type="protein sequence ID" value="EFC91759.1"/>
    <property type="molecule type" value="Genomic_DNA"/>
</dbReference>
<accession>D2Z8G2</accession>
<keyword evidence="3" id="KW-1185">Reference proteome</keyword>
<gene>
    <name evidence="2" type="ORF">Dpep_1735</name>
</gene>
<dbReference type="Proteomes" id="UP000006427">
    <property type="component" value="Unassembled WGS sequence"/>
</dbReference>
<reference evidence="2 3" key="1">
    <citation type="journal article" date="2010" name="Stand. Genomic Sci.">
        <title>Permanent draft genome sequence of Dethiosulfovibrio peptidovorans type strain (SEBR 4207).</title>
        <authorList>
            <person name="Labutti K."/>
            <person name="Mayilraj S."/>
            <person name="Clum A."/>
            <person name="Lucas S."/>
            <person name="Glavina Del Rio T."/>
            <person name="Nolan M."/>
            <person name="Tice H."/>
            <person name="Cheng J.F."/>
            <person name="Pitluck S."/>
            <person name="Liolios K."/>
            <person name="Ivanova N."/>
            <person name="Mavromatis K."/>
            <person name="Mikhailova N."/>
            <person name="Pati A."/>
            <person name="Goodwin L."/>
            <person name="Chen A."/>
            <person name="Palaniappan K."/>
            <person name="Land M."/>
            <person name="Hauser L."/>
            <person name="Chang Y.J."/>
            <person name="Jeffries C.D."/>
            <person name="Rohde M."/>
            <person name="Spring S."/>
            <person name="Goker M."/>
            <person name="Woyke T."/>
            <person name="Bristow J."/>
            <person name="Eisen J.A."/>
            <person name="Markowitz V."/>
            <person name="Hugenholtz P."/>
            <person name="Kyrpides N.C."/>
            <person name="Klenk H.P."/>
            <person name="Lapidus A."/>
        </authorList>
    </citation>
    <scope>NUCLEOTIDE SEQUENCE [LARGE SCALE GENOMIC DNA]</scope>
    <source>
        <strain evidence="2 3">DSM 11002</strain>
    </source>
</reference>
<sequence length="162" mass="17631">MSRPWRVMVIGSVDSGKTTLLGVLSDKAVRTVKTESIDFCGDFVDTPGEFLDIPLHYNSLISTSSKASVVLLLVDPTRNCPPPPTFSSVICAPIVGVVTKSDLASSEQIERAKKSLRRSGVRESCVISSVTGEGLEFLKSTMERYRPTSYEDGKLKQEVSSE</sequence>
<dbReference type="InterPro" id="IPR027417">
    <property type="entry name" value="P-loop_NTPase"/>
</dbReference>
<dbReference type="GO" id="GO:0005524">
    <property type="term" value="F:ATP binding"/>
    <property type="evidence" value="ECO:0007669"/>
    <property type="project" value="UniProtKB-UniRule"/>
</dbReference>
<dbReference type="PIRSF" id="PIRSF036409">
    <property type="entry name" value="EutP_PduV"/>
    <property type="match status" value="1"/>
</dbReference>
<evidence type="ECO:0000256" key="1">
    <source>
        <dbReference type="PIRNR" id="PIRNR036409"/>
    </source>
</evidence>
<evidence type="ECO:0000313" key="2">
    <source>
        <dbReference type="EMBL" id="EFC91759.1"/>
    </source>
</evidence>
<dbReference type="GO" id="GO:0006576">
    <property type="term" value="P:biogenic amine metabolic process"/>
    <property type="evidence" value="ECO:0007669"/>
    <property type="project" value="InterPro"/>
</dbReference>
<proteinExistence type="inferred from homology"/>
<dbReference type="Pfam" id="PF10662">
    <property type="entry name" value="PduV-EutP"/>
    <property type="match status" value="1"/>
</dbReference>
<dbReference type="Gene3D" id="3.40.50.300">
    <property type="entry name" value="P-loop containing nucleotide triphosphate hydrolases"/>
    <property type="match status" value="1"/>
</dbReference>
<comment type="caution">
    <text evidence="2">The sequence shown here is derived from an EMBL/GenBank/DDBJ whole genome shotgun (WGS) entry which is preliminary data.</text>
</comment>
<dbReference type="PANTHER" id="PTHR40453:SF1">
    <property type="entry name" value="PROTEIN YOEF"/>
    <property type="match status" value="1"/>
</dbReference>
<dbReference type="PaxDb" id="469381-Dpep_1735"/>
<dbReference type="STRING" id="469381.Dpep_1735"/>
<dbReference type="InterPro" id="IPR012381">
    <property type="entry name" value="EutP_PduV"/>
</dbReference>